<feature type="compositionally biased region" description="Basic and acidic residues" evidence="2">
    <location>
        <begin position="89"/>
        <end position="99"/>
    </location>
</feature>
<comment type="similarity">
    <text evidence="1">Belongs to the inositol polyphosphate 5-phosphatase family.</text>
</comment>
<gene>
    <name evidence="4" type="ORF">DUNSADRAFT_6955</name>
</gene>
<comment type="caution">
    <text evidence="4">The sequence shown here is derived from an EMBL/GenBank/DDBJ whole genome shotgun (WGS) entry which is preliminary data.</text>
</comment>
<dbReference type="InterPro" id="IPR056454">
    <property type="entry name" value="Beta-prop_IP5PC_F"/>
</dbReference>
<evidence type="ECO:0000256" key="1">
    <source>
        <dbReference type="ARBA" id="ARBA00010768"/>
    </source>
</evidence>
<dbReference type="InterPro" id="IPR015943">
    <property type="entry name" value="WD40/YVTN_repeat-like_dom_sf"/>
</dbReference>
<proteinExistence type="inferred from homology"/>
<sequence length="2167" mass="228496">MGPSSLQLPSRCAQGQHPHSPGDEPSRGWVAFEEDDWGNSGEGEASGPVQGKDATAPGNPFTSGGLITEPPGQQSASQEHTGNPLFDDESAKASEKPNDDAAPVAPTTAAAAAAAAGGNTEPLLPPVWRAAQPSAAPLAGAPAPTLPPTVAAAAAAAAAQGGAPAPDAIAGQPQGLSQAPFQSLDQLLKDLHEGSEGTDQVPTEEAAELARIQRIRESWRGLVAPKAQRFSREGAEAPSRTSQSGTPAALCERAIPANPKPRTSLELRMAAAEALHMARRTSPTPESLFGVEEHLVQERPPSAPMAPMPHFPSPGPWDSSHARQQHSASVPTHSLRLSFLGGEEQLELLQDHRRSHAQDTMGPQPHQAQMQGGGVAATLQGSSSGTTSAEQGAGVEGLCAFDAAGSALELRMAAAEAMAVTQRAAWEQQQQQQQEHDARMERDHAVLANYGLPARMPWEVDPLPEASSTVARPPTAPTPLAQAAAAPAGPFSAAAPALPQHAAAEPPPLHVPALPHCTRQQRAPPPPPIPARAAPPPPSMFSPSLTAPPPASLPPPSFPSPTAAYAQPASHVARPPPPTPARAAPPPPPAAPFAAAAAPPPSYEEALQFDSVGPVLESDPFGMATPGGPQPPPAVPPRPPNPAPAPKTSASISGFPRRAAPPPPPASSLGAKSALPTPANPPLPTTAQLPYPAAATTHPAAPQWRASFGGSAGPGIDALGAAPPSTLHTPPSPPLTQQRQRQQEQQQQQPLLHHHSGPAVDQGGFSVGSQAQPSVQRRAPPPPPSHAQPKRVAPPPPLSTTPATLGQPSPSLTPSPASSHAKSPPLQPDLQHNPFAQQDPFLQSNPFASQQNPFLEQDTFAAQQQQNPFLEPPVAVAPERSSAAKPLPASPGNLSSISTAACPTSPPSPSTAAQRRSRAAADQERQALRQEKKQQKQQLLPPQELSSPIKHSLHSPPKVDQPEQQQQQQQPPRPRRQAPPPPGPHRPPPPVPPLPPQQQQQQQQPHQPPATLTQPLNDGLAPFMGRPPIPSNSSAAPGPSHKHRRSRSIGSAPTLSPCSSSGVFRGEKDSGAQGAPLYADPANSCKDALCVEVRLPPMAIVKDAAGPKLLATGLGNLFCMPGSPGQAMLNWAEMHGHLGLPHGNIHAAQEDLDSTPCAAVPNPDPGCEVATSVHVDELASAMWTGHKNGKVCQWSIGQSRGTRCDQVWLAHREHKVVALALTPWGELWTGSTYGTIRVWACNPPGSNLRTPAKVFDVVRQNGDRPHSKLYSLACCTSGRTLWSLGRNQILLWDTYTGTNLGALRISGEGPVGVVDLEARVVWIDPAKGLDPSTMRRSFRMRAPPKGVPAEEDSSADEDEMSLHEAMKGDRSIAWGAKLTKGVGNRTTQLAASVPQRFGRHVRTRSNGETYVLDGADPLSVEPSGGSNEALRGPAAEAPAQGDKGKGCALVATLDSHMIVAYKSGLVEKYTELGKRVWATRVTTQAVQLHSALLVARILWLGCSDGSLRLVDAGSGRPHSQWRAHTLPVKSLAVMGTTVYSLAKDGSIRGWPAVQPPPPAAAQAWKEGARMSLRHHQLRVVAGTWNVNSTRPSPRSLYDWLGCHADEGVDLVCVGLQEVEIGTSSVATDAVRNIINRAALEKGNANAQWWSEQLLSALGGPEMFTRVALRQMSGILMITFCRNALVPHVGEVATSSVACGLLGVAGNKGAAAISLSLYRRRLIFLSSHFAAHLEKLEERNADYTKIMRCLRFENTSASASTNPKAIAVGHAGILSAEDEPVAVECAEVPQPGFNSSAESMCPGMGDAEAVVWMGDFNYRLSATYEWTVSRAEAGAFAELLTVDQLRTEMGRGAIFHSLCEGPLLFAPTYKFDKGVPASELRPLPYDSSDKKRVPAWTDRILWRGTLPPPPGSAASSSREEDVSVSLFTDGLDAVTTPTTGNGGLSRSSSSSSALANMWGGAGSSALSGLAYGAAMGVCDSDHKPVWCKLQLQLPAHVQQQKRRMSEQVLNDIRKELCPRAAPRLTLHIESTQPIMSHQVPDDVPTLVLKRDEVEEVLIQNPGPAPVLMSAIGDGRRLPLWLEVQPTSCLVPPRGSVRFTLQAAAPDGACQGLGGGAAALRAQEVILRVWGQHLTSLGRGSGQPSHPLHYRSQSETMQPLLLRVQSLYY</sequence>
<name>A0ABQ7GM90_DUNSA</name>
<feature type="domain" description="Inositol polyphosphate-related phosphatase" evidence="3">
    <location>
        <begin position="1575"/>
        <end position="1996"/>
    </location>
</feature>
<dbReference type="InterPro" id="IPR000300">
    <property type="entry name" value="IPPc"/>
</dbReference>
<feature type="compositionally biased region" description="Low complexity" evidence="2">
    <location>
        <begin position="936"/>
        <end position="945"/>
    </location>
</feature>
<feature type="compositionally biased region" description="Polar residues" evidence="2">
    <location>
        <begin position="834"/>
        <end position="868"/>
    </location>
</feature>
<feature type="compositionally biased region" description="Polar residues" evidence="2">
    <location>
        <begin position="1048"/>
        <end position="1062"/>
    </location>
</feature>
<feature type="compositionally biased region" description="Polar residues" evidence="2">
    <location>
        <begin position="71"/>
        <end position="81"/>
    </location>
</feature>
<feature type="region of interest" description="Disordered" evidence="2">
    <location>
        <begin position="1339"/>
        <end position="1360"/>
    </location>
</feature>
<dbReference type="SMART" id="SM00320">
    <property type="entry name" value="WD40"/>
    <property type="match status" value="3"/>
</dbReference>
<feature type="region of interest" description="Disordered" evidence="2">
    <location>
        <begin position="1"/>
        <end position="128"/>
    </location>
</feature>
<dbReference type="InterPro" id="IPR001680">
    <property type="entry name" value="WD40_rpt"/>
</dbReference>
<organism evidence="4 5">
    <name type="scientific">Dunaliella salina</name>
    <name type="common">Green alga</name>
    <name type="synonym">Protococcus salinus</name>
    <dbReference type="NCBI Taxonomy" id="3046"/>
    <lineage>
        <taxon>Eukaryota</taxon>
        <taxon>Viridiplantae</taxon>
        <taxon>Chlorophyta</taxon>
        <taxon>core chlorophytes</taxon>
        <taxon>Chlorophyceae</taxon>
        <taxon>CS clade</taxon>
        <taxon>Chlamydomonadales</taxon>
        <taxon>Dunaliellaceae</taxon>
        <taxon>Dunaliella</taxon>
    </lineage>
</organism>
<dbReference type="PANTHER" id="PTHR11200">
    <property type="entry name" value="INOSITOL 5-PHOSPHATASE"/>
    <property type="match status" value="1"/>
</dbReference>
<dbReference type="Pfam" id="PF22669">
    <property type="entry name" value="Exo_endo_phos2"/>
    <property type="match status" value="1"/>
</dbReference>
<evidence type="ECO:0000259" key="3">
    <source>
        <dbReference type="SMART" id="SM00128"/>
    </source>
</evidence>
<dbReference type="Pfam" id="PF23754">
    <property type="entry name" value="Beta-prop_IP5PC_F"/>
    <property type="match status" value="2"/>
</dbReference>
<dbReference type="SUPFAM" id="SSF56219">
    <property type="entry name" value="DNase I-like"/>
    <property type="match status" value="1"/>
</dbReference>
<feature type="region of interest" description="Disordered" evidence="2">
    <location>
        <begin position="1411"/>
        <end position="1443"/>
    </location>
</feature>
<dbReference type="InterPro" id="IPR046985">
    <property type="entry name" value="IP5"/>
</dbReference>
<feature type="compositionally biased region" description="Polar residues" evidence="2">
    <location>
        <begin position="176"/>
        <end position="185"/>
    </location>
</feature>
<feature type="compositionally biased region" description="Low complexity" evidence="2">
    <location>
        <begin position="667"/>
        <end position="677"/>
    </location>
</feature>
<reference evidence="4" key="1">
    <citation type="submission" date="2017-08" db="EMBL/GenBank/DDBJ databases">
        <authorList>
            <person name="Polle J.E."/>
            <person name="Barry K."/>
            <person name="Cushman J."/>
            <person name="Schmutz J."/>
            <person name="Tran D."/>
            <person name="Hathwaick L.T."/>
            <person name="Yim W.C."/>
            <person name="Jenkins J."/>
            <person name="Mckie-Krisberg Z.M."/>
            <person name="Prochnik S."/>
            <person name="Lindquist E."/>
            <person name="Dockter R.B."/>
            <person name="Adam C."/>
            <person name="Molina H."/>
            <person name="Bunkerborg J."/>
            <person name="Jin E."/>
            <person name="Buchheim M."/>
            <person name="Magnuson J."/>
        </authorList>
    </citation>
    <scope>NUCLEOTIDE SEQUENCE</scope>
    <source>
        <strain evidence="4">CCAP 19/18</strain>
    </source>
</reference>
<dbReference type="InterPro" id="IPR036691">
    <property type="entry name" value="Endo/exonu/phosph_ase_sf"/>
</dbReference>
<feature type="compositionally biased region" description="Low complexity" evidence="2">
    <location>
        <begin position="685"/>
        <end position="702"/>
    </location>
</feature>
<feature type="compositionally biased region" description="Low complexity" evidence="2">
    <location>
        <begin position="466"/>
        <end position="504"/>
    </location>
</feature>
<feature type="compositionally biased region" description="Low complexity" evidence="2">
    <location>
        <begin position="723"/>
        <end position="749"/>
    </location>
</feature>
<feature type="compositionally biased region" description="Acidic residues" evidence="2">
    <location>
        <begin position="1349"/>
        <end position="1359"/>
    </location>
</feature>
<feature type="compositionally biased region" description="Low complexity" evidence="2">
    <location>
        <begin position="800"/>
        <end position="824"/>
    </location>
</feature>
<feature type="region of interest" description="Disordered" evidence="2">
    <location>
        <begin position="224"/>
        <end position="250"/>
    </location>
</feature>
<accession>A0ABQ7GM90</accession>
<dbReference type="InterPro" id="IPR036322">
    <property type="entry name" value="WD40_repeat_dom_sf"/>
</dbReference>
<dbReference type="SMART" id="SM00128">
    <property type="entry name" value="IPPc"/>
    <property type="match status" value="1"/>
</dbReference>
<protein>
    <recommendedName>
        <fullName evidence="3">Inositol polyphosphate-related phosphatase domain-containing protein</fullName>
    </recommendedName>
</protein>
<feature type="compositionally biased region" description="Low complexity" evidence="2">
    <location>
        <begin position="101"/>
        <end position="116"/>
    </location>
</feature>
<evidence type="ECO:0000256" key="2">
    <source>
        <dbReference type="SAM" id="MobiDB-lite"/>
    </source>
</evidence>
<dbReference type="Gene3D" id="3.60.10.10">
    <property type="entry name" value="Endonuclease/exonuclease/phosphatase"/>
    <property type="match status" value="1"/>
</dbReference>
<dbReference type="SUPFAM" id="SSF50978">
    <property type="entry name" value="WD40 repeat-like"/>
    <property type="match status" value="1"/>
</dbReference>
<feature type="compositionally biased region" description="Pro residues" evidence="2">
    <location>
        <begin position="523"/>
        <end position="559"/>
    </location>
</feature>
<dbReference type="Proteomes" id="UP000815325">
    <property type="component" value="Unassembled WGS sequence"/>
</dbReference>
<dbReference type="PANTHER" id="PTHR11200:SF300">
    <property type="entry name" value="TYPE II INOSITOL 1,4,5-TRISPHOSPHATE 5-PHOSPHATASE"/>
    <property type="match status" value="1"/>
</dbReference>
<feature type="compositionally biased region" description="Pro residues" evidence="2">
    <location>
        <begin position="779"/>
        <end position="799"/>
    </location>
</feature>
<dbReference type="EMBL" id="MU069691">
    <property type="protein sequence ID" value="KAF5835729.1"/>
    <property type="molecule type" value="Genomic_DNA"/>
</dbReference>
<feature type="compositionally biased region" description="Basic and acidic residues" evidence="2">
    <location>
        <begin position="919"/>
        <end position="934"/>
    </location>
</feature>
<feature type="compositionally biased region" description="Low complexity" evidence="2">
    <location>
        <begin position="956"/>
        <end position="970"/>
    </location>
</feature>
<feature type="compositionally biased region" description="Pro residues" evidence="2">
    <location>
        <begin position="574"/>
        <end position="591"/>
    </location>
</feature>
<feature type="compositionally biased region" description="Pro residues" evidence="2">
    <location>
        <begin position="628"/>
        <end position="645"/>
    </location>
</feature>
<keyword evidence="5" id="KW-1185">Reference proteome</keyword>
<dbReference type="Gene3D" id="2.130.10.10">
    <property type="entry name" value="YVTN repeat-like/Quinoprotein amine dehydrogenase"/>
    <property type="match status" value="2"/>
</dbReference>
<feature type="compositionally biased region" description="Low complexity" evidence="2">
    <location>
        <begin position="154"/>
        <end position="175"/>
    </location>
</feature>
<evidence type="ECO:0000313" key="4">
    <source>
        <dbReference type="EMBL" id="KAF5835729.1"/>
    </source>
</evidence>
<feature type="compositionally biased region" description="Pro residues" evidence="2">
    <location>
        <begin position="977"/>
        <end position="996"/>
    </location>
</feature>
<feature type="compositionally biased region" description="Low complexity" evidence="2">
    <location>
        <begin position="997"/>
        <end position="1015"/>
    </location>
</feature>
<evidence type="ECO:0000313" key="5">
    <source>
        <dbReference type="Proteomes" id="UP000815325"/>
    </source>
</evidence>
<feature type="region of interest" description="Disordered" evidence="2">
    <location>
        <begin position="154"/>
        <end position="204"/>
    </location>
</feature>
<feature type="region of interest" description="Disordered" evidence="2">
    <location>
        <begin position="464"/>
        <end position="1069"/>
    </location>
</feature>